<evidence type="ECO:0000256" key="2">
    <source>
        <dbReference type="ARBA" id="ARBA00022679"/>
    </source>
</evidence>
<dbReference type="SUPFAM" id="SSF53756">
    <property type="entry name" value="UDP-Glycosyltransferase/glycogen phosphorylase"/>
    <property type="match status" value="1"/>
</dbReference>
<gene>
    <name evidence="3" type="ORF">BHAMNSH16_06865</name>
</gene>
<dbReference type="EMBL" id="CP019914">
    <property type="protein sequence ID" value="ASJ21378.1"/>
    <property type="molecule type" value="Genomic_DNA"/>
</dbReference>
<dbReference type="GO" id="GO:0009244">
    <property type="term" value="P:lipopolysaccharide core region biosynthetic process"/>
    <property type="evidence" value="ECO:0007669"/>
    <property type="project" value="TreeGrafter"/>
</dbReference>
<dbReference type="InterPro" id="IPR051199">
    <property type="entry name" value="LPS_LOS_Heptosyltrfase"/>
</dbReference>
<evidence type="ECO:0000313" key="3">
    <source>
        <dbReference type="EMBL" id="ASJ21378.1"/>
    </source>
</evidence>
<dbReference type="InterPro" id="IPR002201">
    <property type="entry name" value="Glyco_trans_9"/>
</dbReference>
<dbReference type="PANTHER" id="PTHR30160">
    <property type="entry name" value="TETRAACYLDISACCHARIDE 4'-KINASE-RELATED"/>
    <property type="match status" value="1"/>
</dbReference>
<keyword evidence="4" id="KW-1185">Reference proteome</keyword>
<evidence type="ECO:0000313" key="4">
    <source>
        <dbReference type="Proteomes" id="UP000264880"/>
    </source>
</evidence>
<dbReference type="GO" id="GO:0005829">
    <property type="term" value="C:cytosol"/>
    <property type="evidence" value="ECO:0007669"/>
    <property type="project" value="TreeGrafter"/>
</dbReference>
<keyword evidence="2" id="KW-0808">Transferase</keyword>
<dbReference type="AlphaFoldDB" id="A0AAC9TSY0"/>
<sequence>MFSLDFKLKVDRILFGSSAYILDHISLLIGKFFNRNHTITKENVKNIVIAKYLGLGSIVRSQVIIQDIKNTFPDCKIHYLTSIKNKKIFDIIKDVDNVLTIDDSGIMSMAISTFKLVLQLLKNQTDAFIDLEVYSRYSSCIALMSCARNRYGFFRHDIHWHIGIYTHMLYFNNQKNITDIYLQISNYLTNSNNYNKKLPEFNFKEDNKLEIEKYFLENLKEKKENDIYIGINANASELALERRYPPDYFVELIDNLSIIDEKNIFIFLIGAPNEKKYLEEQIYNKLSDDIKYKVFLTAGIFSLNGSIYLLSKFDLFITTDSGPLHFAYAQNINIISIWGTGSYFHYGMINYDKEIHMTANVYCSPCLYLTVKSPCYGNNICLKMIYPKEIYKKSIEILKISEKEKYIEIEKNVDYSYYLGSVIR</sequence>
<dbReference type="Pfam" id="PF01075">
    <property type="entry name" value="Glyco_transf_9"/>
    <property type="match status" value="1"/>
</dbReference>
<proteinExistence type="predicted"/>
<evidence type="ECO:0000256" key="1">
    <source>
        <dbReference type="ARBA" id="ARBA00022676"/>
    </source>
</evidence>
<dbReference type="RefSeq" id="WP_069731878.1">
    <property type="nucleotide sequence ID" value="NZ_CP019914.1"/>
</dbReference>
<keyword evidence="1" id="KW-0328">Glycosyltransferase</keyword>
<dbReference type="GO" id="GO:0008713">
    <property type="term" value="F:ADP-heptose-lipopolysaccharide heptosyltransferase activity"/>
    <property type="evidence" value="ECO:0007669"/>
    <property type="project" value="TreeGrafter"/>
</dbReference>
<dbReference type="Proteomes" id="UP000264880">
    <property type="component" value="Chromosome"/>
</dbReference>
<dbReference type="Gene3D" id="3.40.50.2000">
    <property type="entry name" value="Glycogen Phosphorylase B"/>
    <property type="match status" value="2"/>
</dbReference>
<dbReference type="CDD" id="cd03789">
    <property type="entry name" value="GT9_LPS_heptosyltransferase"/>
    <property type="match status" value="1"/>
</dbReference>
<protein>
    <submittedName>
        <fullName evidence="3">ADP-heptose--LPS heptosyltransferase RfaF</fullName>
    </submittedName>
</protein>
<reference evidence="3 4" key="1">
    <citation type="submission" date="2017-02" db="EMBL/GenBank/DDBJ databases">
        <title>Complete genome sequence of Brachyspira hampsonii genomovar I strain NSH-16 (ATCC BAA-2463).</title>
        <authorList>
            <person name="Mirajkar N.S."/>
            <person name="Gebhart C.J."/>
        </authorList>
    </citation>
    <scope>NUCLEOTIDE SEQUENCE [LARGE SCALE GENOMIC DNA]</scope>
    <source>
        <strain evidence="3 4">NSH-16</strain>
    </source>
</reference>
<name>A0AAC9TSY0_9SPIR</name>
<organism evidence="3 4">
    <name type="scientific">Brachyspira hampsonii</name>
    <dbReference type="NCBI Taxonomy" id="1287055"/>
    <lineage>
        <taxon>Bacteria</taxon>
        <taxon>Pseudomonadati</taxon>
        <taxon>Spirochaetota</taxon>
        <taxon>Spirochaetia</taxon>
        <taxon>Brachyspirales</taxon>
        <taxon>Brachyspiraceae</taxon>
        <taxon>Brachyspira</taxon>
    </lineage>
</organism>
<dbReference type="KEGG" id="bhp:BHAMNSH16_06865"/>
<accession>A0AAC9TSY0</accession>